<dbReference type="SUPFAM" id="SSF81340">
    <property type="entry name" value="Clc chloride channel"/>
    <property type="match status" value="1"/>
</dbReference>
<dbReference type="SUPFAM" id="SSF54631">
    <property type="entry name" value="CBS-domain pair"/>
    <property type="match status" value="1"/>
</dbReference>
<feature type="transmembrane region" description="Helical" evidence="10">
    <location>
        <begin position="27"/>
        <end position="47"/>
    </location>
</feature>
<comment type="caution">
    <text evidence="11">The sequence shown here is derived from an EMBL/GenBank/DDBJ whole genome shotgun (WGS) entry which is preliminary data.</text>
</comment>
<feature type="transmembrane region" description="Helical" evidence="10">
    <location>
        <begin position="415"/>
        <end position="436"/>
    </location>
</feature>
<proteinExistence type="predicted"/>
<feature type="transmembrane region" description="Helical" evidence="10">
    <location>
        <begin position="274"/>
        <end position="292"/>
    </location>
</feature>
<keyword evidence="12" id="KW-1185">Reference proteome</keyword>
<evidence type="ECO:0000256" key="5">
    <source>
        <dbReference type="ARBA" id="ARBA00023065"/>
    </source>
</evidence>
<keyword evidence="2" id="KW-0813">Transport</keyword>
<dbReference type="Proteomes" id="UP000245627">
    <property type="component" value="Unassembled WGS sequence"/>
</dbReference>
<evidence type="ECO:0000256" key="10">
    <source>
        <dbReference type="SAM" id="Phobius"/>
    </source>
</evidence>
<dbReference type="InterPro" id="IPR046342">
    <property type="entry name" value="CBS_dom_sf"/>
</dbReference>
<evidence type="ECO:0000256" key="7">
    <source>
        <dbReference type="ARBA" id="ARBA00023173"/>
    </source>
</evidence>
<dbReference type="PANTHER" id="PTHR43427:SF6">
    <property type="entry name" value="CHLORIDE CHANNEL PROTEIN CLC-E"/>
    <property type="match status" value="1"/>
</dbReference>
<dbReference type="InterPro" id="IPR014743">
    <property type="entry name" value="Cl-channel_core"/>
</dbReference>
<dbReference type="RefSeq" id="WP_116774387.1">
    <property type="nucleotide sequence ID" value="NZ_QDKG01000001.1"/>
</dbReference>
<keyword evidence="4 10" id="KW-1133">Transmembrane helix</keyword>
<gene>
    <name evidence="11" type="ORF">DC487_02620</name>
</gene>
<organism evidence="11 12">
    <name type="scientific">Sphingobacterium corticibacter</name>
    <dbReference type="NCBI Taxonomy" id="2171749"/>
    <lineage>
        <taxon>Bacteria</taxon>
        <taxon>Pseudomonadati</taxon>
        <taxon>Bacteroidota</taxon>
        <taxon>Sphingobacteriia</taxon>
        <taxon>Sphingobacteriales</taxon>
        <taxon>Sphingobacteriaceae</taxon>
        <taxon>Sphingobacterium</taxon>
    </lineage>
</organism>
<dbReference type="Gene3D" id="1.10.3080.10">
    <property type="entry name" value="Clc chloride channel"/>
    <property type="match status" value="1"/>
</dbReference>
<feature type="transmembrane region" description="Helical" evidence="10">
    <location>
        <begin position="382"/>
        <end position="409"/>
    </location>
</feature>
<feature type="transmembrane region" description="Helical" evidence="10">
    <location>
        <begin position="324"/>
        <end position="345"/>
    </location>
</feature>
<comment type="subcellular location">
    <subcellularLocation>
        <location evidence="1">Membrane</location>
        <topology evidence="1">Multi-pass membrane protein</topology>
    </subcellularLocation>
</comment>
<dbReference type="CDD" id="cd02205">
    <property type="entry name" value="CBS_pair_SF"/>
    <property type="match status" value="1"/>
</dbReference>
<feature type="transmembrane region" description="Helical" evidence="10">
    <location>
        <begin position="351"/>
        <end position="370"/>
    </location>
</feature>
<evidence type="ECO:0000256" key="4">
    <source>
        <dbReference type="ARBA" id="ARBA00022989"/>
    </source>
</evidence>
<dbReference type="AlphaFoldDB" id="A0A2T8HM61"/>
<dbReference type="OrthoDB" id="9812438at2"/>
<dbReference type="PRINTS" id="PR00762">
    <property type="entry name" value="CLCHANNEL"/>
</dbReference>
<evidence type="ECO:0000256" key="9">
    <source>
        <dbReference type="ARBA" id="ARBA00023303"/>
    </source>
</evidence>
<evidence type="ECO:0000313" key="11">
    <source>
        <dbReference type="EMBL" id="PVH26526.1"/>
    </source>
</evidence>
<dbReference type="GO" id="GO:0005254">
    <property type="term" value="F:chloride channel activity"/>
    <property type="evidence" value="ECO:0007669"/>
    <property type="project" value="UniProtKB-KW"/>
</dbReference>
<keyword evidence="7" id="KW-0869">Chloride channel</keyword>
<dbReference type="CDD" id="cd00400">
    <property type="entry name" value="Voltage_gated_ClC"/>
    <property type="match status" value="1"/>
</dbReference>
<evidence type="ECO:0000313" key="12">
    <source>
        <dbReference type="Proteomes" id="UP000245627"/>
    </source>
</evidence>
<keyword evidence="8" id="KW-0868">Chloride</keyword>
<keyword evidence="9" id="KW-0407">Ion channel</keyword>
<evidence type="ECO:0000256" key="3">
    <source>
        <dbReference type="ARBA" id="ARBA00022692"/>
    </source>
</evidence>
<evidence type="ECO:0000256" key="8">
    <source>
        <dbReference type="ARBA" id="ARBA00023214"/>
    </source>
</evidence>
<evidence type="ECO:0000256" key="6">
    <source>
        <dbReference type="ARBA" id="ARBA00023136"/>
    </source>
</evidence>
<sequence length="600" mass="65997">MNIPAKLYRFIDQLNKWRMQKISNRNFLILVALLVGIVGGLAAALLKGMTHGIAAFLQDEVRSQYKYYVYLLFPLVGILLSVVYVRRFIRKKELGHGMTPIMYAISRNSSKIEPHNIYSQIVTSAITVGFGGSSGLEAPIAYSGAAIGSNMGRFFGLSYREVTLLLACGAAAGISGAFNSPVAGMIFAIEILLPEFSIPVFIPLLISTATAAVISRSIYSEPLFHLVTDDWVFSALFFYVLLAFIVGGFSVYFAKLAGWLRLQYNKIHNPYRKVWISGISLGVLIFIFPALYGEGYLAIQQILDGNHLAMLQNSIFAEYSQTGIMVVIFALCTVFAKTFAALITLNGGGNGGVFGPSLVVGGLLGFAFSYGLNLTGMVDLNVANFTVAGMAGALAGMMHAPLTAIFLIAEITGGYALMVPLMLVTAIAYLINRVVLKHSIYTKGLAEQGDLISHEDKDRTVLSMMKLRYVLENNFTILRPDEYPQDRSHDIIHTKRNIFPVVGEDGKFLGVIYSERLLEILLGEQPEGLKKTMAELAEKPIDTVSLDANMELVMQKMNREDVWILPVLDASGFYQGFVSKSAVFNKYRALLVRQASYFDQ</sequence>
<dbReference type="InterPro" id="IPR001807">
    <property type="entry name" value="ClC"/>
</dbReference>
<keyword evidence="3 10" id="KW-0812">Transmembrane</keyword>
<keyword evidence="5" id="KW-0406">Ion transport</keyword>
<feature type="transmembrane region" description="Helical" evidence="10">
    <location>
        <begin position="67"/>
        <end position="85"/>
    </location>
</feature>
<name>A0A2T8HM61_9SPHI</name>
<feature type="transmembrane region" description="Helical" evidence="10">
    <location>
        <begin position="231"/>
        <end position="254"/>
    </location>
</feature>
<dbReference type="GO" id="GO:0034707">
    <property type="term" value="C:chloride channel complex"/>
    <property type="evidence" value="ECO:0007669"/>
    <property type="project" value="UniProtKB-KW"/>
</dbReference>
<evidence type="ECO:0000256" key="2">
    <source>
        <dbReference type="ARBA" id="ARBA00022448"/>
    </source>
</evidence>
<feature type="transmembrane region" description="Helical" evidence="10">
    <location>
        <begin position="200"/>
        <end position="219"/>
    </location>
</feature>
<keyword evidence="6 10" id="KW-0472">Membrane</keyword>
<protein>
    <submittedName>
        <fullName evidence="11">Chloride channel protein</fullName>
    </submittedName>
</protein>
<dbReference type="InterPro" id="IPR050368">
    <property type="entry name" value="ClC-type_chloride_channel"/>
</dbReference>
<dbReference type="PANTHER" id="PTHR43427">
    <property type="entry name" value="CHLORIDE CHANNEL PROTEIN CLC-E"/>
    <property type="match status" value="1"/>
</dbReference>
<evidence type="ECO:0000256" key="1">
    <source>
        <dbReference type="ARBA" id="ARBA00004141"/>
    </source>
</evidence>
<feature type="transmembrane region" description="Helical" evidence="10">
    <location>
        <begin position="162"/>
        <end position="188"/>
    </location>
</feature>
<reference evidence="11 12" key="1">
    <citation type="submission" date="2018-04" db="EMBL/GenBank/DDBJ databases">
        <title>Sphingobacterium cortibacter sp. nov.</title>
        <authorList>
            <person name="Li Y."/>
        </authorList>
    </citation>
    <scope>NUCLEOTIDE SEQUENCE [LARGE SCALE GENOMIC DNA]</scope>
    <source>
        <strain evidence="11 12">2c-3</strain>
    </source>
</reference>
<accession>A0A2T8HM61</accession>
<dbReference type="Pfam" id="PF00654">
    <property type="entry name" value="Voltage_CLC"/>
    <property type="match status" value="1"/>
</dbReference>
<dbReference type="Gene3D" id="3.10.580.10">
    <property type="entry name" value="CBS-domain"/>
    <property type="match status" value="1"/>
</dbReference>
<dbReference type="EMBL" id="QDKG01000001">
    <property type="protein sequence ID" value="PVH26526.1"/>
    <property type="molecule type" value="Genomic_DNA"/>
</dbReference>